<evidence type="ECO:0000256" key="1">
    <source>
        <dbReference type="SAM" id="Phobius"/>
    </source>
</evidence>
<accession>A0AB39M8Y1</accession>
<feature type="transmembrane region" description="Helical" evidence="1">
    <location>
        <begin position="43"/>
        <end position="61"/>
    </location>
</feature>
<feature type="transmembrane region" description="Helical" evidence="1">
    <location>
        <begin position="17"/>
        <end position="37"/>
    </location>
</feature>
<keyword evidence="1" id="KW-0472">Membrane</keyword>
<keyword evidence="1" id="KW-1133">Transmembrane helix</keyword>
<dbReference type="EMBL" id="CP163431">
    <property type="protein sequence ID" value="XDQ02578.1"/>
    <property type="molecule type" value="Genomic_DNA"/>
</dbReference>
<proteinExistence type="predicted"/>
<keyword evidence="1" id="KW-0812">Transmembrane</keyword>
<gene>
    <name evidence="2" type="ORF">AB5J58_21255</name>
</gene>
<name>A0AB39M8Y1_9ACTN</name>
<dbReference type="AlphaFoldDB" id="A0AB39M8Y1"/>
<organism evidence="2">
    <name type="scientific">Streptomyces sp. R08</name>
    <dbReference type="NCBI Taxonomy" id="3238624"/>
    <lineage>
        <taxon>Bacteria</taxon>
        <taxon>Bacillati</taxon>
        <taxon>Actinomycetota</taxon>
        <taxon>Actinomycetes</taxon>
        <taxon>Kitasatosporales</taxon>
        <taxon>Streptomycetaceae</taxon>
        <taxon>Streptomyces</taxon>
    </lineage>
</organism>
<reference evidence="2" key="1">
    <citation type="submission" date="2024-07" db="EMBL/GenBank/DDBJ databases">
        <authorList>
            <person name="Yu S.T."/>
        </authorList>
    </citation>
    <scope>NUCLEOTIDE SEQUENCE</scope>
    <source>
        <strain evidence="2">R08</strain>
    </source>
</reference>
<sequence length="66" mass="7309">MTGLEPNVGQKAAIRRYFQFATGLLVVGLIIGIVVAVTGYTRAWIGVAIIVLAWALFALWYRSQKR</sequence>
<protein>
    <submittedName>
        <fullName evidence="2">Uncharacterized protein</fullName>
    </submittedName>
</protein>
<evidence type="ECO:0000313" key="2">
    <source>
        <dbReference type="EMBL" id="XDQ02578.1"/>
    </source>
</evidence>
<dbReference type="RefSeq" id="WP_369188693.1">
    <property type="nucleotide sequence ID" value="NZ_CP163431.1"/>
</dbReference>